<evidence type="ECO:0000256" key="15">
    <source>
        <dbReference type="ARBA" id="ARBA00023306"/>
    </source>
</evidence>
<dbReference type="GO" id="GO:0005829">
    <property type="term" value="C:cytosol"/>
    <property type="evidence" value="ECO:0007669"/>
    <property type="project" value="TreeGrafter"/>
</dbReference>
<evidence type="ECO:0000256" key="13">
    <source>
        <dbReference type="ARBA" id="ARBA00022984"/>
    </source>
</evidence>
<keyword evidence="13 19" id="KW-0573">Peptidoglycan synthesis</keyword>
<evidence type="ECO:0000256" key="18">
    <source>
        <dbReference type="ARBA" id="ARBA00048914"/>
    </source>
</evidence>
<comment type="catalytic activity">
    <reaction evidence="18 19">
        <text>UDP-N-acetyl-alpha-D-muramate + NADP(+) = UDP-N-acetyl-3-O-(1-carboxyvinyl)-alpha-D-glucosamine + NADPH + H(+)</text>
        <dbReference type="Rhea" id="RHEA:12248"/>
        <dbReference type="ChEBI" id="CHEBI:15378"/>
        <dbReference type="ChEBI" id="CHEBI:57783"/>
        <dbReference type="ChEBI" id="CHEBI:58349"/>
        <dbReference type="ChEBI" id="CHEBI:68483"/>
        <dbReference type="ChEBI" id="CHEBI:70757"/>
        <dbReference type="EC" id="1.3.1.98"/>
    </reaction>
</comment>
<dbReference type="Gene3D" id="3.30.465.10">
    <property type="match status" value="1"/>
</dbReference>
<dbReference type="OrthoDB" id="9804753at2"/>
<organism evidence="21 22">
    <name type="scientific">Ornithobacterium rhinotracheale</name>
    <dbReference type="NCBI Taxonomy" id="28251"/>
    <lineage>
        <taxon>Bacteria</taxon>
        <taxon>Pseudomonadati</taxon>
        <taxon>Bacteroidota</taxon>
        <taxon>Flavobacteriia</taxon>
        <taxon>Flavobacteriales</taxon>
        <taxon>Weeksellaceae</taxon>
        <taxon>Ornithobacterium</taxon>
    </lineage>
</organism>
<keyword evidence="8 19" id="KW-0132">Cell division</keyword>
<dbReference type="Pfam" id="PF02873">
    <property type="entry name" value="MurB_C"/>
    <property type="match status" value="1"/>
</dbReference>
<evidence type="ECO:0000256" key="5">
    <source>
        <dbReference type="ARBA" id="ARBA00012518"/>
    </source>
</evidence>
<feature type="active site" evidence="19">
    <location>
        <position position="334"/>
    </location>
</feature>
<evidence type="ECO:0000256" key="16">
    <source>
        <dbReference type="ARBA" id="ARBA00023316"/>
    </source>
</evidence>
<dbReference type="InterPro" id="IPR016167">
    <property type="entry name" value="FAD-bd_PCMH_sub1"/>
</dbReference>
<keyword evidence="14 19" id="KW-0560">Oxidoreductase</keyword>
<keyword evidence="10 19" id="KW-0274">FAD</keyword>
<sequence length="339" mass="38289">MAKIIENSSLKEFTTLALDVQAKRLIEIESIEDLKQYFTENKNPNFYVLGGGSNVLFLHDFDGDILKIDLKGISVEKETKNHIWLKVAAGENWHEFILNCLAKNWGGLENLSLIPGTVGASPIQNIGAYGVEVKNHIEHVEAFDIENLTLKTFSNAECQFGYRESIFKRALKGKFIVTAVTFKLTKKDHELRISYGAIQQELASKNIENPTIQEISDAVISIRSSKLPDPKICPNTGSFFKNPIVPKETYLKLEQKYPEIPHYRVDDTLVKIPAGWLIEKAGWKGKRMGKVGVHHMQALVLINPDFGTGKEVYDFSTEIIQSIQNQFGIELEREVNIID</sequence>
<protein>
    <recommendedName>
        <fullName evidence="6 19">UDP-N-acetylenolpyruvoylglucosamine reductase</fullName>
        <ecNumber evidence="5 19">1.3.1.98</ecNumber>
    </recommendedName>
    <alternativeName>
        <fullName evidence="17 19">UDP-N-acetylmuramate dehydrogenase</fullName>
    </alternativeName>
</protein>
<evidence type="ECO:0000256" key="7">
    <source>
        <dbReference type="ARBA" id="ARBA00022490"/>
    </source>
</evidence>
<comment type="subcellular location">
    <subcellularLocation>
        <location evidence="3 19">Cytoplasm</location>
    </subcellularLocation>
</comment>
<dbReference type="GO" id="GO:0009252">
    <property type="term" value="P:peptidoglycan biosynthetic process"/>
    <property type="evidence" value="ECO:0007669"/>
    <property type="project" value="UniProtKB-UniRule"/>
</dbReference>
<dbReference type="InterPro" id="IPR016169">
    <property type="entry name" value="FAD-bd_PCMH_sub2"/>
</dbReference>
<keyword evidence="9 19" id="KW-0285">Flavoprotein</keyword>
<dbReference type="InterPro" id="IPR036635">
    <property type="entry name" value="MurB_C_sf"/>
</dbReference>
<dbReference type="InterPro" id="IPR036318">
    <property type="entry name" value="FAD-bd_PCMH-like_sf"/>
</dbReference>
<dbReference type="SUPFAM" id="SSF56194">
    <property type="entry name" value="Uridine diphospho-N-Acetylenolpyruvylglucosamine reductase, MurB, C-terminal domain"/>
    <property type="match status" value="1"/>
</dbReference>
<dbReference type="PANTHER" id="PTHR21071:SF4">
    <property type="entry name" value="UDP-N-ACETYLENOLPYRUVOYLGLUCOSAMINE REDUCTASE"/>
    <property type="match status" value="1"/>
</dbReference>
<evidence type="ECO:0000256" key="10">
    <source>
        <dbReference type="ARBA" id="ARBA00022827"/>
    </source>
</evidence>
<keyword evidence="11 19" id="KW-0521">NADP</keyword>
<dbReference type="InterPro" id="IPR011601">
    <property type="entry name" value="MurB_C"/>
</dbReference>
<evidence type="ECO:0000256" key="12">
    <source>
        <dbReference type="ARBA" id="ARBA00022960"/>
    </source>
</evidence>
<dbReference type="PROSITE" id="PS51387">
    <property type="entry name" value="FAD_PCMH"/>
    <property type="match status" value="1"/>
</dbReference>
<comment type="pathway">
    <text evidence="4 19">Cell wall biogenesis; peptidoglycan biosynthesis.</text>
</comment>
<evidence type="ECO:0000256" key="8">
    <source>
        <dbReference type="ARBA" id="ARBA00022618"/>
    </source>
</evidence>
<dbReference type="NCBIfam" id="NF010478">
    <property type="entry name" value="PRK13903.1"/>
    <property type="match status" value="1"/>
</dbReference>
<feature type="domain" description="FAD-binding PCMH-type" evidence="20">
    <location>
        <begin position="18"/>
        <end position="187"/>
    </location>
</feature>
<dbReference type="Gene3D" id="3.90.78.10">
    <property type="entry name" value="UDP-N-acetylenolpyruvoylglucosamine reductase, C-terminal domain"/>
    <property type="match status" value="1"/>
</dbReference>
<evidence type="ECO:0000259" key="20">
    <source>
        <dbReference type="PROSITE" id="PS51387"/>
    </source>
</evidence>
<dbReference type="InterPro" id="IPR003170">
    <property type="entry name" value="MurB"/>
</dbReference>
<name>A0A410JQP5_ORNRH</name>
<dbReference type="Proteomes" id="UP000287701">
    <property type="component" value="Chromosome"/>
</dbReference>
<evidence type="ECO:0000256" key="2">
    <source>
        <dbReference type="ARBA" id="ARBA00003921"/>
    </source>
</evidence>
<evidence type="ECO:0000256" key="11">
    <source>
        <dbReference type="ARBA" id="ARBA00022857"/>
    </source>
</evidence>
<keyword evidence="15 19" id="KW-0131">Cell cycle</keyword>
<dbReference type="GO" id="GO:0071555">
    <property type="term" value="P:cell wall organization"/>
    <property type="evidence" value="ECO:0007669"/>
    <property type="project" value="UniProtKB-KW"/>
</dbReference>
<dbReference type="SUPFAM" id="SSF56176">
    <property type="entry name" value="FAD-binding/transporter-associated domain-like"/>
    <property type="match status" value="1"/>
</dbReference>
<comment type="similarity">
    <text evidence="19">Belongs to the MurB family.</text>
</comment>
<evidence type="ECO:0000256" key="17">
    <source>
        <dbReference type="ARBA" id="ARBA00031026"/>
    </source>
</evidence>
<evidence type="ECO:0000256" key="3">
    <source>
        <dbReference type="ARBA" id="ARBA00004496"/>
    </source>
</evidence>
<reference evidence="21 22" key="1">
    <citation type="submission" date="2019-01" db="EMBL/GenBank/DDBJ databases">
        <title>Whole Genome of Ornithobacterium rhinotracheale FARPER-174b.</title>
        <authorList>
            <person name="Tataje-Lavanda L.A."/>
            <person name="Montalvan A."/>
            <person name="Montesinos R."/>
            <person name="Zimic M."/>
            <person name="Fernandez-Sanchez M."/>
            <person name="Fernandez-Diaz M."/>
        </authorList>
    </citation>
    <scope>NUCLEOTIDE SEQUENCE [LARGE SCALE GENOMIC DNA]</scope>
    <source>
        <strain evidence="21 22">FARPER-174b</strain>
    </source>
</reference>
<accession>A0A410JQP5</accession>
<dbReference type="UniPathway" id="UPA00219"/>
<evidence type="ECO:0000256" key="1">
    <source>
        <dbReference type="ARBA" id="ARBA00001974"/>
    </source>
</evidence>
<evidence type="ECO:0000256" key="14">
    <source>
        <dbReference type="ARBA" id="ARBA00023002"/>
    </source>
</evidence>
<feature type="active site" evidence="19">
    <location>
        <position position="163"/>
    </location>
</feature>
<keyword evidence="16 19" id="KW-0961">Cell wall biogenesis/degradation</keyword>
<dbReference type="GO" id="GO:0008360">
    <property type="term" value="P:regulation of cell shape"/>
    <property type="evidence" value="ECO:0007669"/>
    <property type="project" value="UniProtKB-KW"/>
</dbReference>
<proteinExistence type="inferred from homology"/>
<dbReference type="AlphaFoldDB" id="A0A410JQP5"/>
<evidence type="ECO:0000256" key="6">
    <source>
        <dbReference type="ARBA" id="ARBA00015188"/>
    </source>
</evidence>
<keyword evidence="7 19" id="KW-0963">Cytoplasm</keyword>
<comment type="cofactor">
    <cofactor evidence="1 19">
        <name>FAD</name>
        <dbReference type="ChEBI" id="CHEBI:57692"/>
    </cofactor>
</comment>
<evidence type="ECO:0000256" key="4">
    <source>
        <dbReference type="ARBA" id="ARBA00004752"/>
    </source>
</evidence>
<feature type="active site" description="Proton donor" evidence="19">
    <location>
        <position position="238"/>
    </location>
</feature>
<keyword evidence="12 19" id="KW-0133">Cell shape</keyword>
<evidence type="ECO:0000256" key="19">
    <source>
        <dbReference type="HAMAP-Rule" id="MF_00037"/>
    </source>
</evidence>
<evidence type="ECO:0000313" key="22">
    <source>
        <dbReference type="Proteomes" id="UP000287701"/>
    </source>
</evidence>
<dbReference type="GO" id="GO:0008762">
    <property type="term" value="F:UDP-N-acetylmuramate dehydrogenase activity"/>
    <property type="evidence" value="ECO:0007669"/>
    <property type="project" value="UniProtKB-UniRule"/>
</dbReference>
<comment type="function">
    <text evidence="2 19">Cell wall formation.</text>
</comment>
<dbReference type="Pfam" id="PF01565">
    <property type="entry name" value="FAD_binding_4"/>
    <property type="match status" value="1"/>
</dbReference>
<dbReference type="HAMAP" id="MF_00037">
    <property type="entry name" value="MurB"/>
    <property type="match status" value="1"/>
</dbReference>
<dbReference type="Gene3D" id="3.30.43.10">
    <property type="entry name" value="Uridine Diphospho-n-acetylenolpyruvylglucosamine Reductase, domain 2"/>
    <property type="match status" value="1"/>
</dbReference>
<dbReference type="GO" id="GO:0071949">
    <property type="term" value="F:FAD binding"/>
    <property type="evidence" value="ECO:0007669"/>
    <property type="project" value="InterPro"/>
</dbReference>
<evidence type="ECO:0000313" key="21">
    <source>
        <dbReference type="EMBL" id="QAR30483.1"/>
    </source>
</evidence>
<dbReference type="RefSeq" id="WP_128500971.1">
    <property type="nucleotide sequence ID" value="NZ_CP035107.1"/>
</dbReference>
<gene>
    <name evidence="19" type="primary">murB</name>
    <name evidence="21" type="ORF">EQP59_03495</name>
</gene>
<dbReference type="GO" id="GO:0051301">
    <property type="term" value="P:cell division"/>
    <property type="evidence" value="ECO:0007669"/>
    <property type="project" value="UniProtKB-KW"/>
</dbReference>
<dbReference type="EMBL" id="CP035107">
    <property type="protein sequence ID" value="QAR30483.1"/>
    <property type="molecule type" value="Genomic_DNA"/>
</dbReference>
<dbReference type="EC" id="1.3.1.98" evidence="5 19"/>
<dbReference type="InterPro" id="IPR016166">
    <property type="entry name" value="FAD-bd_PCMH"/>
</dbReference>
<dbReference type="InterPro" id="IPR006094">
    <property type="entry name" value="Oxid_FAD_bind_N"/>
</dbReference>
<evidence type="ECO:0000256" key="9">
    <source>
        <dbReference type="ARBA" id="ARBA00022630"/>
    </source>
</evidence>
<dbReference type="NCBIfam" id="TIGR00179">
    <property type="entry name" value="murB"/>
    <property type="match status" value="1"/>
</dbReference>
<dbReference type="PANTHER" id="PTHR21071">
    <property type="entry name" value="UDP-N-ACETYLENOLPYRUVOYLGLUCOSAMINE REDUCTASE"/>
    <property type="match status" value="1"/>
</dbReference>
<dbReference type="NCBIfam" id="NF000755">
    <property type="entry name" value="PRK00046.1"/>
    <property type="match status" value="1"/>
</dbReference>